<keyword evidence="2" id="KW-0813">Transport</keyword>
<dbReference type="SMART" id="SM00382">
    <property type="entry name" value="AAA"/>
    <property type="match status" value="1"/>
</dbReference>
<dbReference type="GO" id="GO:0034040">
    <property type="term" value="F:ATPase-coupled lipid transmembrane transporter activity"/>
    <property type="evidence" value="ECO:0007669"/>
    <property type="project" value="TreeGrafter"/>
</dbReference>
<evidence type="ECO:0000256" key="2">
    <source>
        <dbReference type="ARBA" id="ARBA00022448"/>
    </source>
</evidence>
<dbReference type="CDD" id="cd07346">
    <property type="entry name" value="ABC_6TM_exporters"/>
    <property type="match status" value="1"/>
</dbReference>
<dbReference type="Gene3D" id="3.40.50.300">
    <property type="entry name" value="P-loop containing nucleotide triphosphate hydrolases"/>
    <property type="match status" value="1"/>
</dbReference>
<comment type="similarity">
    <text evidence="9">Belongs to the ABC transporter superfamily. Lipid exporter (TC 3.A.1.106) family.</text>
</comment>
<dbReference type="GO" id="GO:0140359">
    <property type="term" value="F:ABC-type transporter activity"/>
    <property type="evidence" value="ECO:0007669"/>
    <property type="project" value="InterPro"/>
</dbReference>
<feature type="transmembrane region" description="Helical" evidence="11">
    <location>
        <begin position="59"/>
        <end position="79"/>
    </location>
</feature>
<dbReference type="EMBL" id="CP097092">
    <property type="protein sequence ID" value="UQF77978.1"/>
    <property type="molecule type" value="Genomic_DNA"/>
</dbReference>
<dbReference type="PROSITE" id="PS50893">
    <property type="entry name" value="ABC_TRANSPORTER_2"/>
    <property type="match status" value="1"/>
</dbReference>
<protein>
    <recommendedName>
        <fullName evidence="10">Fatty acid ABC transporter ATP-binding/permease protein</fullName>
    </recommendedName>
</protein>
<evidence type="ECO:0000256" key="3">
    <source>
        <dbReference type="ARBA" id="ARBA00022692"/>
    </source>
</evidence>
<evidence type="ECO:0000256" key="4">
    <source>
        <dbReference type="ARBA" id="ARBA00022741"/>
    </source>
</evidence>
<dbReference type="PANTHER" id="PTHR24221:SF397">
    <property type="entry name" value="ABC TRANSPORTER, ATP-BINDING TRANSMEMBRANE PROTEIN"/>
    <property type="match status" value="1"/>
</dbReference>
<keyword evidence="4" id="KW-0547">Nucleotide-binding</keyword>
<evidence type="ECO:0000259" key="13">
    <source>
        <dbReference type="PROSITE" id="PS50929"/>
    </source>
</evidence>
<organism evidence="14 15">
    <name type="scientific">Lancefieldella parvula</name>
    <dbReference type="NCBI Taxonomy" id="1382"/>
    <lineage>
        <taxon>Bacteria</taxon>
        <taxon>Bacillati</taxon>
        <taxon>Actinomycetota</taxon>
        <taxon>Coriobacteriia</taxon>
        <taxon>Coriobacteriales</taxon>
        <taxon>Atopobiaceae</taxon>
        <taxon>Lancefieldella</taxon>
    </lineage>
</organism>
<dbReference type="InterPro" id="IPR036640">
    <property type="entry name" value="ABC1_TM_sf"/>
</dbReference>
<evidence type="ECO:0000313" key="14">
    <source>
        <dbReference type="EMBL" id="UQF77978.1"/>
    </source>
</evidence>
<dbReference type="InterPro" id="IPR027417">
    <property type="entry name" value="P-loop_NTPase"/>
</dbReference>
<sequence>MRGIIEAITCGEPRRIARPAFWNTIAQLVWFLPFICLVLIVDCMFGFYATGGLSNAELWLAWAGMAACFVLALAVENIACKVTFRSGYAVGAEGRTSLAEHIRKLPLGKLEGKGAGSIATTMMNDFSLVETGMTHLLAQAISAGVVALVTTGALCLLDWRMGLALFVGLPLSLAITAVAQGLQNRAERRLAATRMEQTTRIQEYLRGMRAIKAHHLQGASFTTLAKACEDYRDACMANESAAGSLGAVSEAILRSGLACMTLAGVYLLAGGSLDPTGFSLFLLVGTRAFEPLAVALTSWPELQRCAAAGRRIMSLLGEPEMPGESDAPEECSISFDHVSFGYDDNEVLHNVSLDIRAGELTALVGPSGSGKSTILRLAARFWDPQAGHVLLGGLDERSINPEHLLSRVSIVFQDVYLFQDTIEANIRYGRANATHEEVVQAAKAARCHDFIMELPNGYDTVIGEGGSTLSGGERQRISIARALLKDAPIVLLDEATSALDSENEAEVQAAMGTLAQGRTVVAIAHRLRTVTRADAIYVIDSGRVAESGTHESLLAKGGTYAKLWGLQTDLDAWRAKHPHGNGDTPAR</sequence>
<dbReference type="InterPro" id="IPR003593">
    <property type="entry name" value="AAA+_ATPase"/>
</dbReference>
<evidence type="ECO:0000256" key="10">
    <source>
        <dbReference type="ARBA" id="ARBA00071747"/>
    </source>
</evidence>
<evidence type="ECO:0000256" key="11">
    <source>
        <dbReference type="SAM" id="Phobius"/>
    </source>
</evidence>
<keyword evidence="7 11" id="KW-0472">Membrane</keyword>
<dbReference type="InterPro" id="IPR011527">
    <property type="entry name" value="ABC1_TM_dom"/>
</dbReference>
<dbReference type="FunFam" id="3.40.50.300:FF:000287">
    <property type="entry name" value="Multidrug ABC transporter ATP-binding protein"/>
    <property type="match status" value="1"/>
</dbReference>
<evidence type="ECO:0000256" key="6">
    <source>
        <dbReference type="ARBA" id="ARBA00022989"/>
    </source>
</evidence>
<feature type="domain" description="ABC transmembrane type-1" evidence="13">
    <location>
        <begin position="25"/>
        <end position="304"/>
    </location>
</feature>
<gene>
    <name evidence="14" type="ORF">M3I19_06805</name>
</gene>
<dbReference type="Pfam" id="PF00005">
    <property type="entry name" value="ABC_tran"/>
    <property type="match status" value="1"/>
</dbReference>
<reference evidence="14" key="1">
    <citation type="submission" date="2022-05" db="EMBL/GenBank/DDBJ databases">
        <title>Using nanopore sequencing to obtain complete genomes from saliva samples.</title>
        <authorList>
            <person name="Baker J.L."/>
        </authorList>
    </citation>
    <scope>NUCLEOTIDE SEQUENCE</scope>
    <source>
        <strain evidence="14">JCVI-JB-Lp32</strain>
    </source>
</reference>
<evidence type="ECO:0000256" key="1">
    <source>
        <dbReference type="ARBA" id="ARBA00004651"/>
    </source>
</evidence>
<dbReference type="AlphaFoldDB" id="A0A9E7AN26"/>
<comment type="subcellular location">
    <subcellularLocation>
        <location evidence="1">Cell membrane</location>
        <topology evidence="1">Multi-pass membrane protein</topology>
    </subcellularLocation>
</comment>
<dbReference type="InterPro" id="IPR003439">
    <property type="entry name" value="ABC_transporter-like_ATP-bd"/>
</dbReference>
<evidence type="ECO:0000256" key="9">
    <source>
        <dbReference type="ARBA" id="ARBA00061644"/>
    </source>
</evidence>
<dbReference type="InterPro" id="IPR039421">
    <property type="entry name" value="Type_1_exporter"/>
</dbReference>
<comment type="function">
    <text evidence="8">ABC transporter involved in fatty acid import. Transmembrane domains (TMD) form a pore in the membrane and the ATP-binding domain (NBD) is responsible for energy generation.</text>
</comment>
<evidence type="ECO:0000259" key="12">
    <source>
        <dbReference type="PROSITE" id="PS50893"/>
    </source>
</evidence>
<dbReference type="Gene3D" id="1.20.1560.10">
    <property type="entry name" value="ABC transporter type 1, transmembrane domain"/>
    <property type="match status" value="1"/>
</dbReference>
<keyword evidence="6 11" id="KW-1133">Transmembrane helix</keyword>
<dbReference type="PANTHER" id="PTHR24221">
    <property type="entry name" value="ATP-BINDING CASSETTE SUB-FAMILY B"/>
    <property type="match status" value="1"/>
</dbReference>
<feature type="transmembrane region" description="Helical" evidence="11">
    <location>
        <begin position="163"/>
        <end position="182"/>
    </location>
</feature>
<feature type="domain" description="ABC transporter" evidence="12">
    <location>
        <begin position="333"/>
        <end position="566"/>
    </location>
</feature>
<dbReference type="PROSITE" id="PS00211">
    <property type="entry name" value="ABC_TRANSPORTER_1"/>
    <property type="match status" value="1"/>
</dbReference>
<evidence type="ECO:0000256" key="8">
    <source>
        <dbReference type="ARBA" id="ARBA00055053"/>
    </source>
</evidence>
<keyword evidence="3 11" id="KW-0812">Transmembrane</keyword>
<dbReference type="Pfam" id="PF00664">
    <property type="entry name" value="ABC_membrane"/>
    <property type="match status" value="1"/>
</dbReference>
<dbReference type="GO" id="GO:0005886">
    <property type="term" value="C:plasma membrane"/>
    <property type="evidence" value="ECO:0007669"/>
    <property type="project" value="UniProtKB-SubCell"/>
</dbReference>
<dbReference type="SUPFAM" id="SSF52540">
    <property type="entry name" value="P-loop containing nucleoside triphosphate hydrolases"/>
    <property type="match status" value="1"/>
</dbReference>
<dbReference type="PROSITE" id="PS50929">
    <property type="entry name" value="ABC_TM1F"/>
    <property type="match status" value="1"/>
</dbReference>
<accession>A0A9E7AN26</accession>
<feature type="transmembrane region" description="Helical" evidence="11">
    <location>
        <begin position="136"/>
        <end position="157"/>
    </location>
</feature>
<evidence type="ECO:0000256" key="7">
    <source>
        <dbReference type="ARBA" id="ARBA00023136"/>
    </source>
</evidence>
<evidence type="ECO:0000313" key="15">
    <source>
        <dbReference type="Proteomes" id="UP000831562"/>
    </source>
</evidence>
<dbReference type="GO" id="GO:0016887">
    <property type="term" value="F:ATP hydrolysis activity"/>
    <property type="evidence" value="ECO:0007669"/>
    <property type="project" value="InterPro"/>
</dbReference>
<dbReference type="InterPro" id="IPR017871">
    <property type="entry name" value="ABC_transporter-like_CS"/>
</dbReference>
<feature type="transmembrane region" description="Helical" evidence="11">
    <location>
        <begin position="21"/>
        <end position="47"/>
    </location>
</feature>
<keyword evidence="5 14" id="KW-0067">ATP-binding</keyword>
<dbReference type="Proteomes" id="UP000831562">
    <property type="component" value="Chromosome"/>
</dbReference>
<proteinExistence type="inferred from homology"/>
<name>A0A9E7AN26_9ACTN</name>
<dbReference type="GO" id="GO:0005524">
    <property type="term" value="F:ATP binding"/>
    <property type="evidence" value="ECO:0007669"/>
    <property type="project" value="UniProtKB-KW"/>
</dbReference>
<evidence type="ECO:0000256" key="5">
    <source>
        <dbReference type="ARBA" id="ARBA00022840"/>
    </source>
</evidence>
<dbReference type="SUPFAM" id="SSF90123">
    <property type="entry name" value="ABC transporter transmembrane region"/>
    <property type="match status" value="1"/>
</dbReference>